<dbReference type="EMBL" id="CP102453">
    <property type="protein sequence ID" value="UUX34074.1"/>
    <property type="molecule type" value="Genomic_DNA"/>
</dbReference>
<gene>
    <name evidence="2" type="ORF">NRE15_14515</name>
</gene>
<protein>
    <submittedName>
        <fullName evidence="2">Energy-coupled thiamine transporter ThiT</fullName>
    </submittedName>
</protein>
<accession>A0ABY5P5Q7</accession>
<dbReference type="Pfam" id="PF09515">
    <property type="entry name" value="Thia_YuaJ"/>
    <property type="match status" value="1"/>
</dbReference>
<evidence type="ECO:0000256" key="1">
    <source>
        <dbReference type="SAM" id="Phobius"/>
    </source>
</evidence>
<organism evidence="2 3">
    <name type="scientific">Fundicoccus culcitae</name>
    <dbReference type="NCBI Taxonomy" id="2969821"/>
    <lineage>
        <taxon>Bacteria</taxon>
        <taxon>Bacillati</taxon>
        <taxon>Bacillota</taxon>
        <taxon>Bacilli</taxon>
        <taxon>Lactobacillales</taxon>
        <taxon>Aerococcaceae</taxon>
        <taxon>Fundicoccus</taxon>
    </lineage>
</organism>
<feature type="transmembrane region" description="Helical" evidence="1">
    <location>
        <begin position="59"/>
        <end position="77"/>
    </location>
</feature>
<keyword evidence="1" id="KW-1133">Transmembrane helix</keyword>
<dbReference type="Gene3D" id="1.10.1760.20">
    <property type="match status" value="1"/>
</dbReference>
<dbReference type="RefSeq" id="WP_313793576.1">
    <property type="nucleotide sequence ID" value="NZ_CP102453.1"/>
</dbReference>
<keyword evidence="1" id="KW-0472">Membrane</keyword>
<evidence type="ECO:0000313" key="3">
    <source>
        <dbReference type="Proteomes" id="UP001315967"/>
    </source>
</evidence>
<feature type="transmembrane region" description="Helical" evidence="1">
    <location>
        <begin position="12"/>
        <end position="29"/>
    </location>
</feature>
<proteinExistence type="predicted"/>
<dbReference type="InterPro" id="IPR012651">
    <property type="entry name" value="Thia_Transptr_ThiT"/>
</dbReference>
<reference evidence="2 3" key="1">
    <citation type="submission" date="2022-08" db="EMBL/GenBank/DDBJ databases">
        <title>Aerococcaceae sp. nov isolated from spoiled eye mask.</title>
        <authorList>
            <person name="Zhou G."/>
            <person name="Xie X.-B."/>
            <person name="Shi Q.-S."/>
            <person name="Wang Y.-S."/>
            <person name="Wen X."/>
            <person name="Peng H."/>
            <person name="Yang X.-J."/>
            <person name="Tao H.-B."/>
            <person name="Huang X.-M."/>
        </authorList>
    </citation>
    <scope>NUCLEOTIDE SEQUENCE [LARGE SCALE GENOMIC DNA]</scope>
    <source>
        <strain evidence="3">DM20194951</strain>
    </source>
</reference>
<dbReference type="Proteomes" id="UP001315967">
    <property type="component" value="Chromosome"/>
</dbReference>
<keyword evidence="1" id="KW-0812">Transmembrane</keyword>
<evidence type="ECO:0000313" key="2">
    <source>
        <dbReference type="EMBL" id="UUX34074.1"/>
    </source>
</evidence>
<feature type="transmembrane region" description="Helical" evidence="1">
    <location>
        <begin position="83"/>
        <end position="106"/>
    </location>
</feature>
<feature type="transmembrane region" description="Helical" evidence="1">
    <location>
        <begin position="35"/>
        <end position="52"/>
    </location>
</feature>
<feature type="transmembrane region" description="Helical" evidence="1">
    <location>
        <begin position="162"/>
        <end position="183"/>
    </location>
</feature>
<sequence>MNRRTRQLLTDALIAIVLSTVLTIIFHVYGYNLSLVTLHLEWSIIPIIWFAFRQGPAATVMVGLIQGLISGLIIWNTTTVEGVSLFMFLALYQVLPYISLAVAGLFAKYTQKTLNNRRLSSTYLNIVTGSILAVLAFYLLCYGIIPYAFGEMSEFTVLTSRFWISVGIISLVTIIILCMLARWKPQAIIPKRSQYLSRKETSSLLND</sequence>
<feature type="transmembrane region" description="Helical" evidence="1">
    <location>
        <begin position="126"/>
        <end position="150"/>
    </location>
</feature>
<name>A0ABY5P5Q7_9LACT</name>
<keyword evidence="3" id="KW-1185">Reference proteome</keyword>